<comment type="caution">
    <text evidence="3">The sequence shown here is derived from an EMBL/GenBank/DDBJ whole genome shotgun (WGS) entry which is preliminary data.</text>
</comment>
<feature type="coiled-coil region" evidence="2">
    <location>
        <begin position="146"/>
        <end position="173"/>
    </location>
</feature>
<dbReference type="PROSITE" id="PS50005">
    <property type="entry name" value="TPR"/>
    <property type="match status" value="1"/>
</dbReference>
<dbReference type="SUPFAM" id="SSF81901">
    <property type="entry name" value="HCP-like"/>
    <property type="match status" value="1"/>
</dbReference>
<dbReference type="InterPro" id="IPR011990">
    <property type="entry name" value="TPR-like_helical_dom_sf"/>
</dbReference>
<dbReference type="PANTHER" id="PTHR11102">
    <property type="entry name" value="SEL-1-LIKE PROTEIN"/>
    <property type="match status" value="1"/>
</dbReference>
<dbReference type="SMART" id="SM00671">
    <property type="entry name" value="SEL1"/>
    <property type="match status" value="4"/>
</dbReference>
<evidence type="ECO:0000313" key="4">
    <source>
        <dbReference type="Proteomes" id="UP000191154"/>
    </source>
</evidence>
<dbReference type="Pfam" id="PF13181">
    <property type="entry name" value="TPR_8"/>
    <property type="match status" value="2"/>
</dbReference>
<evidence type="ECO:0000313" key="3">
    <source>
        <dbReference type="EMBL" id="OOM11704.1"/>
    </source>
</evidence>
<keyword evidence="2" id="KW-0175">Coiled coil</keyword>
<dbReference type="SMART" id="SM00028">
    <property type="entry name" value="TPR"/>
    <property type="match status" value="4"/>
</dbReference>
<dbReference type="Pfam" id="PF13174">
    <property type="entry name" value="TPR_6"/>
    <property type="match status" value="1"/>
</dbReference>
<dbReference type="Gene3D" id="1.25.40.10">
    <property type="entry name" value="Tetratricopeptide repeat domain"/>
    <property type="match status" value="3"/>
</dbReference>
<evidence type="ECO:0000256" key="2">
    <source>
        <dbReference type="SAM" id="Coils"/>
    </source>
</evidence>
<name>A0A1S8N5F5_CLOSA</name>
<evidence type="ECO:0000256" key="1">
    <source>
        <dbReference type="PROSITE-ProRule" id="PRU00339"/>
    </source>
</evidence>
<accession>A0A1S8N5F5</accession>
<keyword evidence="1" id="KW-0802">TPR repeat</keyword>
<dbReference type="PANTHER" id="PTHR11102:SF147">
    <property type="entry name" value="SEL1L ADAPTOR SUBUNIT OF ERAD E3 UBIQUITIN LIGASE"/>
    <property type="match status" value="1"/>
</dbReference>
<dbReference type="EMBL" id="LZYZ01000004">
    <property type="protein sequence ID" value="OOM11704.1"/>
    <property type="molecule type" value="Genomic_DNA"/>
</dbReference>
<dbReference type="GO" id="GO:0036503">
    <property type="term" value="P:ERAD pathway"/>
    <property type="evidence" value="ECO:0007669"/>
    <property type="project" value="TreeGrafter"/>
</dbReference>
<sequence length="305" mass="35283">MDLCDLERLALEGNVELQYQLGVLYQLGEEVEKDYKKAVKYFKMAAENGYADAQCELGHMYCTGKGVEVDYKEGYKWLKLAGNQNNDIAQGNIGFMYENGYGVKQDYEEAFRYYIMSAQNGNATAQKTVANMYQKGLGVEKNIEESNKWLKILTNQKEEVNNLEQNNSQLHDKLYGEILKKCSIGDELVEESRYNEAIESYLEALELIPSPKDRWEASTWVNTALGDTYFQINKYNKAREYLYDAMNCPNGIANPFILLRLGECLYKIGNIDEAKEYLIRTYMLEGMDIFENEDKEYFKLIENLV</sequence>
<organism evidence="3 4">
    <name type="scientific">Clostridium saccharobutylicum</name>
    <dbReference type="NCBI Taxonomy" id="169679"/>
    <lineage>
        <taxon>Bacteria</taxon>
        <taxon>Bacillati</taxon>
        <taxon>Bacillota</taxon>
        <taxon>Clostridia</taxon>
        <taxon>Eubacteriales</taxon>
        <taxon>Clostridiaceae</taxon>
        <taxon>Clostridium</taxon>
    </lineage>
</organism>
<gene>
    <name evidence="3" type="primary">podJ</name>
    <name evidence="3" type="ORF">CLOSAC_21310</name>
</gene>
<dbReference type="InterPro" id="IPR050767">
    <property type="entry name" value="Sel1_AlgK"/>
</dbReference>
<proteinExistence type="predicted"/>
<feature type="repeat" description="TPR" evidence="1">
    <location>
        <begin position="178"/>
        <end position="211"/>
    </location>
</feature>
<protein>
    <submittedName>
        <fullName evidence="3">Localization factor PodJL</fullName>
    </submittedName>
</protein>
<reference evidence="3 4" key="1">
    <citation type="submission" date="2016-05" db="EMBL/GenBank/DDBJ databases">
        <title>Microbial solvent formation.</title>
        <authorList>
            <person name="Poehlein A."/>
            <person name="Montoya Solano J.D."/>
            <person name="Flitsch S."/>
            <person name="Krabben P."/>
            <person name="Duerre P."/>
            <person name="Daniel R."/>
        </authorList>
    </citation>
    <scope>NUCLEOTIDE SEQUENCE [LARGE SCALE GENOMIC DNA]</scope>
    <source>
        <strain evidence="3 4">L1-8</strain>
    </source>
</reference>
<dbReference type="RefSeq" id="WP_077865407.1">
    <property type="nucleotide sequence ID" value="NZ_LZYZ01000004.1"/>
</dbReference>
<dbReference type="InterPro" id="IPR019734">
    <property type="entry name" value="TPR_rpt"/>
</dbReference>
<dbReference type="AlphaFoldDB" id="A0A1S8N5F5"/>
<dbReference type="Pfam" id="PF08238">
    <property type="entry name" value="Sel1"/>
    <property type="match status" value="4"/>
</dbReference>
<dbReference type="InterPro" id="IPR006597">
    <property type="entry name" value="Sel1-like"/>
</dbReference>
<dbReference type="Proteomes" id="UP000191154">
    <property type="component" value="Unassembled WGS sequence"/>
</dbReference>